<keyword evidence="2" id="KW-0732">Signal</keyword>
<gene>
    <name evidence="3" type="ORF">H8S59_22335</name>
</gene>
<keyword evidence="4" id="KW-1185">Reference proteome</keyword>
<dbReference type="RefSeq" id="WP_187522834.1">
    <property type="nucleotide sequence ID" value="NZ_JACONW010000149.1"/>
</dbReference>
<evidence type="ECO:0008006" key="5">
    <source>
        <dbReference type="Google" id="ProtNLM"/>
    </source>
</evidence>
<dbReference type="Proteomes" id="UP000651852">
    <property type="component" value="Unassembled WGS sequence"/>
</dbReference>
<evidence type="ECO:0000256" key="2">
    <source>
        <dbReference type="SAM" id="SignalP"/>
    </source>
</evidence>
<organism evidence="3 4">
    <name type="scientific">Pseudomonas folii</name>
    <dbReference type="NCBI Taxonomy" id="2762593"/>
    <lineage>
        <taxon>Bacteria</taxon>
        <taxon>Pseudomonadati</taxon>
        <taxon>Pseudomonadota</taxon>
        <taxon>Gammaproteobacteria</taxon>
        <taxon>Pseudomonadales</taxon>
        <taxon>Pseudomonadaceae</taxon>
        <taxon>Pseudomonas</taxon>
    </lineage>
</organism>
<feature type="chain" id="PRO_5046618747" description="Beta/Gamma crystallin" evidence="2">
    <location>
        <begin position="27"/>
        <end position="186"/>
    </location>
</feature>
<evidence type="ECO:0000313" key="4">
    <source>
        <dbReference type="Proteomes" id="UP000651852"/>
    </source>
</evidence>
<sequence>MHTAKLFYLGLVMTVLPILASTSANAADAGTEKVEECVQSLRTSPSETAGHIEFEGESFSQIWISGKERSAAFNSCLDSAGAQSTPVILFETNDFMSGRDDDFQGFDLKNTDGVRYLFSDSYQRKYLLDIVEKRSYELLRIPPSGSIEASGRWDGPQESTSGCRNSYNDPCGTQYKKNAAGGYDKK</sequence>
<comment type="caution">
    <text evidence="3">The sequence shown here is derived from an EMBL/GenBank/DDBJ whole genome shotgun (WGS) entry which is preliminary data.</text>
</comment>
<feature type="region of interest" description="Disordered" evidence="1">
    <location>
        <begin position="147"/>
        <end position="186"/>
    </location>
</feature>
<accession>A0ABR7B5T1</accession>
<feature type="compositionally biased region" description="Polar residues" evidence="1">
    <location>
        <begin position="157"/>
        <end position="168"/>
    </location>
</feature>
<evidence type="ECO:0000313" key="3">
    <source>
        <dbReference type="EMBL" id="MBC3952522.1"/>
    </source>
</evidence>
<protein>
    <recommendedName>
        <fullName evidence="5">Beta/Gamma crystallin</fullName>
    </recommendedName>
</protein>
<reference evidence="3 4" key="1">
    <citation type="submission" date="2020-08" db="EMBL/GenBank/DDBJ databases">
        <title>Putative novel bacterial strains isolated from necrotic wheat leaf tissues caused by Xanthomonas translucens.</title>
        <authorList>
            <person name="Tambong J.T."/>
        </authorList>
    </citation>
    <scope>NUCLEOTIDE SEQUENCE [LARGE SCALE GENOMIC DNA]</scope>
    <source>
        <strain evidence="3 4">DOAB 1069</strain>
    </source>
</reference>
<proteinExistence type="predicted"/>
<feature type="signal peptide" evidence="2">
    <location>
        <begin position="1"/>
        <end position="26"/>
    </location>
</feature>
<name>A0ABR7B5T1_9PSED</name>
<evidence type="ECO:0000256" key="1">
    <source>
        <dbReference type="SAM" id="MobiDB-lite"/>
    </source>
</evidence>
<dbReference type="EMBL" id="JACONW010000149">
    <property type="protein sequence ID" value="MBC3952522.1"/>
    <property type="molecule type" value="Genomic_DNA"/>
</dbReference>